<dbReference type="Proteomes" id="UP001620626">
    <property type="component" value="Unassembled WGS sequence"/>
</dbReference>
<organism evidence="1 2">
    <name type="scientific">Heterodera trifolii</name>
    <dbReference type="NCBI Taxonomy" id="157864"/>
    <lineage>
        <taxon>Eukaryota</taxon>
        <taxon>Metazoa</taxon>
        <taxon>Ecdysozoa</taxon>
        <taxon>Nematoda</taxon>
        <taxon>Chromadorea</taxon>
        <taxon>Rhabditida</taxon>
        <taxon>Tylenchina</taxon>
        <taxon>Tylenchomorpha</taxon>
        <taxon>Tylenchoidea</taxon>
        <taxon>Heteroderidae</taxon>
        <taxon>Heteroderinae</taxon>
        <taxon>Heterodera</taxon>
    </lineage>
</organism>
<reference evidence="1 2" key="1">
    <citation type="submission" date="2024-10" db="EMBL/GenBank/DDBJ databases">
        <authorList>
            <person name="Kim D."/>
        </authorList>
    </citation>
    <scope>NUCLEOTIDE SEQUENCE [LARGE SCALE GENOMIC DNA]</scope>
    <source>
        <strain evidence="1">BH-2024</strain>
    </source>
</reference>
<dbReference type="AlphaFoldDB" id="A0ABD2HVJ7"/>
<protein>
    <submittedName>
        <fullName evidence="1">Uncharacterized protein</fullName>
    </submittedName>
</protein>
<gene>
    <name evidence="1" type="ORF">niasHT_035640</name>
</gene>
<proteinExistence type="predicted"/>
<sequence length="155" mass="17971">MNPKRIPIELVAETVGFLRLNRRWGRCRVSASFDHFLLKKIGRWLKKSESLIQACREYDDKIDETIRRIPFIGHRINEASKFLIVIKQFAADFPIVRDSLPTPANDTLDEFLRCARAGVRLLVESNAVTNYDLIKFRGALFAIYYSAVYYLPTTD</sequence>
<evidence type="ECO:0000313" key="2">
    <source>
        <dbReference type="Proteomes" id="UP001620626"/>
    </source>
</evidence>
<name>A0ABD2HVJ7_9BILA</name>
<accession>A0ABD2HVJ7</accession>
<keyword evidence="2" id="KW-1185">Reference proteome</keyword>
<evidence type="ECO:0000313" key="1">
    <source>
        <dbReference type="EMBL" id="KAL3071739.1"/>
    </source>
</evidence>
<dbReference type="EMBL" id="JBICBT010001357">
    <property type="protein sequence ID" value="KAL3071739.1"/>
    <property type="molecule type" value="Genomic_DNA"/>
</dbReference>
<comment type="caution">
    <text evidence="1">The sequence shown here is derived from an EMBL/GenBank/DDBJ whole genome shotgun (WGS) entry which is preliminary data.</text>
</comment>